<dbReference type="EMBL" id="JAFEKC020000009">
    <property type="protein sequence ID" value="KAK0512856.1"/>
    <property type="molecule type" value="Genomic_DNA"/>
</dbReference>
<sequence>MAYPHNDESNSHGLPQIPVTLPRGGQYPQYENPIPKPAPTANSLAPVNGNAYHATSQHDPIRTAVTAQFQHRQPIPQQQTPQRAYAVSIPPQSPFVDPSKLYIDRQSTAQSFHSAPPLDYQLLLLSLAEEYFAAAYGHGSITDILHREIEMQNYYKLIATGLGCLEAVLKRYTLAPEREAVVRLRYATVLYEETENTMEAEESLSKGISICDRHRFFDLKYDMQHLLARILFQKNPRAAFKFLDGVTKDAEAYQHIAWVYAFRFLKVSLHLELSSHQDLVAALSQLKHVLYLSSHYGDKAVLAIATTLEALTSLKMSNDAESIEQAQRALAGVRSLQLDPEIGQMHQLAILTSFVDLCCHLQHFEPAQVLSKMHTMQDTLKNLDDNRYWTADGSFAIPIPHARMPSCKTRRGGIVRKEENGSLVLIFNWLPREDICTVEYLLSGLAMSHRNMLDGQKSEHILEEGIRRMEWANKETSKIPKSITLTCTQQQWREEITAYMRLHLAFTLCRRTSWSSARQQQAEIRKLQASMAKIPEPILLLTTYLEGVICQGTGDIENALAIYQSPTLSIHEYRKKPHPSHTHLDIALLTALNTLLIIRTPTHPLHHTLPALLSFIEHLCLRNPNRQIQAAFHLISATISSSSTILLTKQSLQSALQLAKQTENKHLICMVLTFMSWKFFRGVVGEQAEKSAKASQTLAQQCKDSLWMSVSAGVIGDTLEAAGRIEEAKRARENGLITARGLPEGLQVAMQRSEEDGDVTMTNDSL</sequence>
<keyword evidence="5" id="KW-0159">Chromosome partition</keyword>
<evidence type="ECO:0000256" key="1">
    <source>
        <dbReference type="ARBA" id="ARBA00004123"/>
    </source>
</evidence>
<evidence type="ECO:0000256" key="7">
    <source>
        <dbReference type="ARBA" id="ARBA00023306"/>
    </source>
</evidence>
<dbReference type="AlphaFoldDB" id="A0AA39R3N7"/>
<evidence type="ECO:0000313" key="10">
    <source>
        <dbReference type="Proteomes" id="UP001166286"/>
    </source>
</evidence>
<evidence type="ECO:0000256" key="8">
    <source>
        <dbReference type="SAM" id="MobiDB-lite"/>
    </source>
</evidence>
<keyword evidence="10" id="KW-1185">Reference proteome</keyword>
<protein>
    <recommendedName>
        <fullName evidence="11">Cohesin loading factor</fullName>
    </recommendedName>
</protein>
<feature type="compositionally biased region" description="Basic and acidic residues" evidence="8">
    <location>
        <begin position="1"/>
        <end position="10"/>
    </location>
</feature>
<feature type="region of interest" description="Disordered" evidence="8">
    <location>
        <begin position="1"/>
        <end position="57"/>
    </location>
</feature>
<keyword evidence="6" id="KW-0539">Nucleus</keyword>
<keyword evidence="3" id="KW-0132">Cell division</keyword>
<dbReference type="GO" id="GO:0051301">
    <property type="term" value="P:cell division"/>
    <property type="evidence" value="ECO:0007669"/>
    <property type="project" value="UniProtKB-KW"/>
</dbReference>
<comment type="subcellular location">
    <subcellularLocation>
        <location evidence="1">Nucleus</location>
    </subcellularLocation>
</comment>
<comment type="similarity">
    <text evidence="2">Belongs to the SCC4/mau-2 family.</text>
</comment>
<gene>
    <name evidence="9" type="ORF">JMJ35_004873</name>
</gene>
<evidence type="ECO:0008006" key="11">
    <source>
        <dbReference type="Google" id="ProtNLM"/>
    </source>
</evidence>
<reference evidence="9" key="1">
    <citation type="submission" date="2023-03" db="EMBL/GenBank/DDBJ databases">
        <title>Complete genome of Cladonia borealis.</title>
        <authorList>
            <person name="Park H."/>
        </authorList>
    </citation>
    <scope>NUCLEOTIDE SEQUENCE</scope>
    <source>
        <strain evidence="9">ANT050790</strain>
    </source>
</reference>
<dbReference type="GO" id="GO:0007064">
    <property type="term" value="P:mitotic sister chromatid cohesion"/>
    <property type="evidence" value="ECO:0007669"/>
    <property type="project" value="InterPro"/>
</dbReference>
<dbReference type="Proteomes" id="UP001166286">
    <property type="component" value="Unassembled WGS sequence"/>
</dbReference>
<organism evidence="9 10">
    <name type="scientific">Cladonia borealis</name>
    <dbReference type="NCBI Taxonomy" id="184061"/>
    <lineage>
        <taxon>Eukaryota</taxon>
        <taxon>Fungi</taxon>
        <taxon>Dikarya</taxon>
        <taxon>Ascomycota</taxon>
        <taxon>Pezizomycotina</taxon>
        <taxon>Lecanoromycetes</taxon>
        <taxon>OSLEUM clade</taxon>
        <taxon>Lecanoromycetidae</taxon>
        <taxon>Lecanorales</taxon>
        <taxon>Lecanorineae</taxon>
        <taxon>Cladoniaceae</taxon>
        <taxon>Cladonia</taxon>
    </lineage>
</organism>
<keyword evidence="7" id="KW-0131">Cell cycle</keyword>
<comment type="caution">
    <text evidence="9">The sequence shown here is derived from an EMBL/GenBank/DDBJ whole genome shotgun (WGS) entry which is preliminary data.</text>
</comment>
<evidence type="ECO:0000256" key="5">
    <source>
        <dbReference type="ARBA" id="ARBA00022829"/>
    </source>
</evidence>
<dbReference type="GO" id="GO:0005634">
    <property type="term" value="C:nucleus"/>
    <property type="evidence" value="ECO:0007669"/>
    <property type="project" value="UniProtKB-SubCell"/>
</dbReference>
<dbReference type="Pfam" id="PF10345">
    <property type="entry name" value="Cohesin_load"/>
    <property type="match status" value="1"/>
</dbReference>
<evidence type="ECO:0000256" key="2">
    <source>
        <dbReference type="ARBA" id="ARBA00008585"/>
    </source>
</evidence>
<name>A0AA39R3N7_9LECA</name>
<evidence type="ECO:0000256" key="3">
    <source>
        <dbReference type="ARBA" id="ARBA00022618"/>
    </source>
</evidence>
<keyword evidence="4" id="KW-0498">Mitosis</keyword>
<proteinExistence type="inferred from homology"/>
<evidence type="ECO:0000256" key="6">
    <source>
        <dbReference type="ARBA" id="ARBA00023242"/>
    </source>
</evidence>
<evidence type="ECO:0000313" key="9">
    <source>
        <dbReference type="EMBL" id="KAK0512856.1"/>
    </source>
</evidence>
<dbReference type="PANTHER" id="PTHR21394">
    <property type="entry name" value="MAU2 CHROMATID COHESION FACTOR HOMOLOG"/>
    <property type="match status" value="1"/>
</dbReference>
<dbReference type="GO" id="GO:0007059">
    <property type="term" value="P:chromosome segregation"/>
    <property type="evidence" value="ECO:0007669"/>
    <property type="project" value="UniProtKB-KW"/>
</dbReference>
<dbReference type="InterPro" id="IPR019440">
    <property type="entry name" value="MAU2"/>
</dbReference>
<accession>A0AA39R3N7</accession>
<evidence type="ECO:0000256" key="4">
    <source>
        <dbReference type="ARBA" id="ARBA00022776"/>
    </source>
</evidence>